<name>A0A150KLD7_9BACI</name>
<keyword evidence="1" id="KW-0472">Membrane</keyword>
<proteinExistence type="predicted"/>
<dbReference type="RefSeq" id="WP_066234936.1">
    <property type="nucleotide sequence ID" value="NZ_CP066701.1"/>
</dbReference>
<dbReference type="Proteomes" id="UP000595512">
    <property type="component" value="Chromosome"/>
</dbReference>
<dbReference type="KEGG" id="hspo:JGZ69_10190"/>
<evidence type="ECO:0000313" key="5">
    <source>
        <dbReference type="Proteomes" id="UP000075666"/>
    </source>
</evidence>
<evidence type="ECO:0000256" key="1">
    <source>
        <dbReference type="SAM" id="Phobius"/>
    </source>
</evidence>
<dbReference type="Pfam" id="PF07853">
    <property type="entry name" value="DUF1648"/>
    <property type="match status" value="1"/>
</dbReference>
<protein>
    <submittedName>
        <fullName evidence="4">DUF1648 domain-containing protein</fullName>
    </submittedName>
</protein>
<dbReference type="EMBL" id="CP066701">
    <property type="protein sequence ID" value="QQX27093.1"/>
    <property type="molecule type" value="Genomic_DNA"/>
</dbReference>
<gene>
    <name evidence="3" type="ORF">B4102_3652</name>
    <name evidence="4" type="ORF">JGZ69_10190</name>
</gene>
<keyword evidence="1" id="KW-1133">Transmembrane helix</keyword>
<dbReference type="InterPro" id="IPR012867">
    <property type="entry name" value="DUF1648"/>
</dbReference>
<feature type="domain" description="DUF1648" evidence="2">
    <location>
        <begin position="28"/>
        <end position="73"/>
    </location>
</feature>
<evidence type="ECO:0000259" key="2">
    <source>
        <dbReference type="Pfam" id="PF07853"/>
    </source>
</evidence>
<evidence type="ECO:0000313" key="6">
    <source>
        <dbReference type="Proteomes" id="UP000595512"/>
    </source>
</evidence>
<dbReference type="Proteomes" id="UP000075666">
    <property type="component" value="Unassembled WGS sequence"/>
</dbReference>
<dbReference type="OrthoDB" id="9808690at2"/>
<sequence>MSNPWKRPKLTIAKTKSEWVWDIIGYLFYLGSIALLIIVWNKIPSEVPAHYNAVGDVDRWGSKMELLILPFVGAFIFLFMQVLEKFPEVHNYPSRLNESNAEQFYLHSRKLLNQIKNICLILFSLILVESISIANDWWEGGFGMWFLPITILGTGIPIVLGIIKQRKIGR</sequence>
<keyword evidence="1" id="KW-0812">Transmembrane</keyword>
<accession>A0A150KLD7</accession>
<keyword evidence="5" id="KW-1185">Reference proteome</keyword>
<dbReference type="AlphaFoldDB" id="A0A150KLD7"/>
<evidence type="ECO:0000313" key="4">
    <source>
        <dbReference type="EMBL" id="QQX27093.1"/>
    </source>
</evidence>
<feature type="transmembrane region" description="Helical" evidence="1">
    <location>
        <begin position="144"/>
        <end position="163"/>
    </location>
</feature>
<organism evidence="3 5">
    <name type="scientific">Heyndrickxia sporothermodurans</name>
    <dbReference type="NCBI Taxonomy" id="46224"/>
    <lineage>
        <taxon>Bacteria</taxon>
        <taxon>Bacillati</taxon>
        <taxon>Bacillota</taxon>
        <taxon>Bacilli</taxon>
        <taxon>Bacillales</taxon>
        <taxon>Bacillaceae</taxon>
        <taxon>Heyndrickxia</taxon>
    </lineage>
</organism>
<reference evidence="3 5" key="1">
    <citation type="submission" date="2016-01" db="EMBL/GenBank/DDBJ databases">
        <title>Genome Sequences of Twelve Sporeforming Bacillus Species Isolated from Foods.</title>
        <authorList>
            <person name="Berendsen E.M."/>
            <person name="Wells-Bennik M.H."/>
            <person name="Krawcyk A.O."/>
            <person name="De Jong A."/>
            <person name="Holsappel S."/>
            <person name="Eijlander R.T."/>
            <person name="Kuipers O.P."/>
        </authorList>
    </citation>
    <scope>NUCLEOTIDE SEQUENCE [LARGE SCALE GENOMIC DNA]</scope>
    <source>
        <strain evidence="3 5">B4102</strain>
    </source>
</reference>
<dbReference type="EMBL" id="LQYN01000102">
    <property type="protein sequence ID" value="KYC94301.1"/>
    <property type="molecule type" value="Genomic_DNA"/>
</dbReference>
<feature type="transmembrane region" description="Helical" evidence="1">
    <location>
        <begin position="118"/>
        <end position="138"/>
    </location>
</feature>
<evidence type="ECO:0000313" key="3">
    <source>
        <dbReference type="EMBL" id="KYC94301.1"/>
    </source>
</evidence>
<reference evidence="4 6" key="2">
    <citation type="submission" date="2020-12" db="EMBL/GenBank/DDBJ databases">
        <title>Taxonomic evaluation of the Bacillus sporothermodurans group of bacteria based on whole genome sequences.</title>
        <authorList>
            <person name="Fiedler G."/>
            <person name="Herbstmann A.-D."/>
            <person name="Doll E."/>
            <person name="Wenning M."/>
            <person name="Brinks E."/>
            <person name="Kabisch J."/>
            <person name="Breitenwieser F."/>
            <person name="Lappann M."/>
            <person name="Boehnlein C."/>
            <person name="Franz C."/>
        </authorList>
    </citation>
    <scope>NUCLEOTIDE SEQUENCE [LARGE SCALE GENOMIC DNA]</scope>
    <source>
        <strain evidence="4 6">DSM 10599</strain>
    </source>
</reference>
<feature type="transmembrane region" description="Helical" evidence="1">
    <location>
        <begin position="20"/>
        <end position="40"/>
    </location>
</feature>
<dbReference type="STRING" id="46224.B4102_3652"/>
<feature type="transmembrane region" description="Helical" evidence="1">
    <location>
        <begin position="60"/>
        <end position="80"/>
    </location>
</feature>
<dbReference type="PATRIC" id="fig|46224.3.peg.335"/>